<organism evidence="1 2">
    <name type="scientific">Vibrio phage ICP2_2011_A</name>
    <dbReference type="NCBI Taxonomy" id="1529057"/>
    <lineage>
        <taxon>Viruses</taxon>
        <taxon>Duplodnaviria</taxon>
        <taxon>Heunggongvirae</taxon>
        <taxon>Uroviricota</taxon>
        <taxon>Caudoviricetes</taxon>
        <taxon>Zobellviridae</taxon>
        <taxon>Icepovirus</taxon>
        <taxon>Icepovirus bengalense</taxon>
    </lineage>
</organism>
<sequence>MTKLRLTPEELASGKWVWDEASSTFVNKEELLGNPLDIVPYDINEDNLKRRQAAYRVVSDPLFMEWQFNKTRQAEMAWRAAVKAIKLKYPLH</sequence>
<evidence type="ECO:0000313" key="1">
    <source>
        <dbReference type="EMBL" id="AII27066.1"/>
    </source>
</evidence>
<evidence type="ECO:0000313" key="2">
    <source>
        <dbReference type="Proteomes" id="UP000028661"/>
    </source>
</evidence>
<dbReference type="EMBL" id="KM224878">
    <property type="protein sequence ID" value="AII27066.1"/>
    <property type="molecule type" value="Genomic_DNA"/>
</dbReference>
<proteinExistence type="predicted"/>
<dbReference type="Proteomes" id="UP000028661">
    <property type="component" value="Segment"/>
</dbReference>
<gene>
    <name evidence="1" type="ORF">ICP22011A_0022</name>
</gene>
<accession>A0A076G4B9</accession>
<protein>
    <submittedName>
        <fullName evidence="1">Uncharacterized protein</fullName>
    </submittedName>
</protein>
<reference evidence="2" key="1">
    <citation type="journal article" date="2014" name="Elife">
        <title>Evolutionary consequences of intra-patient phage predation on microbial populations.</title>
        <authorList>
            <person name="Seed K.D."/>
            <person name="Yen M."/>
            <person name="Shapiro B.J."/>
            <person name="Hilaire I.J."/>
            <person name="Charles R.C."/>
            <person name="Teng J.E."/>
            <person name="Ivers L.C."/>
            <person name="Boncy J."/>
            <person name="Harris J.B."/>
            <person name="Camilli A."/>
        </authorList>
    </citation>
    <scope>NUCLEOTIDE SEQUENCE [LARGE SCALE GENOMIC DNA]</scope>
</reference>
<name>A0A076G4B9_9CAUD</name>